<evidence type="ECO:0000256" key="3">
    <source>
        <dbReference type="ARBA" id="ARBA00022845"/>
    </source>
</evidence>
<dbReference type="InterPro" id="IPR023398">
    <property type="entry name" value="TIF_eIF4e-like"/>
</dbReference>
<reference evidence="7 8" key="1">
    <citation type="submission" date="2011-08" db="EMBL/GenBank/DDBJ databases">
        <authorList>
            <person name="Liu Z.J."/>
            <person name="Shi F.L."/>
            <person name="Lu J.Q."/>
            <person name="Li M."/>
            <person name="Wang Z.L."/>
        </authorList>
    </citation>
    <scope>NUCLEOTIDE SEQUENCE [LARGE SCALE GENOMIC DNA]</scope>
    <source>
        <strain evidence="7 8">USNM 41457</strain>
    </source>
</reference>
<dbReference type="GO" id="GO:0032266">
    <property type="term" value="F:phosphatidylinositol-3-phosphate binding"/>
    <property type="evidence" value="ECO:0007669"/>
    <property type="project" value="EnsemblFungi"/>
</dbReference>
<dbReference type="InterPro" id="IPR001040">
    <property type="entry name" value="TIF_eIF_4E"/>
</dbReference>
<dbReference type="GO" id="GO:0016281">
    <property type="term" value="C:eukaryotic translation initiation factor 4F complex"/>
    <property type="evidence" value="ECO:0007669"/>
    <property type="project" value="EnsemblFungi"/>
</dbReference>
<sequence>MPSELQTNWTFQYDYQQKGKATQESWKDSLNQIATVGEIESLMYILDNIGEAEEWPFNSNLHFFREDILPMWEDDANVNGGKWVLEFSKEETVDERINDIWKKTVAFCVSEQAPDLLICGCVLSPRKFVDRIAIWTKSKGEEIEQIGRLWKKHVGFDDQIGFKLHENSLKGVRDRNMDIFRV</sequence>
<dbReference type="GO" id="GO:1901195">
    <property type="term" value="P:positive regulation of formation of translation preinitiation complex"/>
    <property type="evidence" value="ECO:0007669"/>
    <property type="project" value="EnsemblFungi"/>
</dbReference>
<keyword evidence="8" id="KW-1185">Reference proteome</keyword>
<dbReference type="GO" id="GO:0000184">
    <property type="term" value="P:nuclear-transcribed mRNA catabolic process, nonsense-mediated decay"/>
    <property type="evidence" value="ECO:0007669"/>
    <property type="project" value="EnsemblFungi"/>
</dbReference>
<dbReference type="OrthoDB" id="590761at2759"/>
<reference evidence="8" key="2">
    <citation type="submission" date="2015-07" db="EMBL/GenBank/DDBJ databases">
        <title>Contrasting host-pathogen interactions and genome evolution in two generalist and specialist microsporidian pathogens of mosquitoes.</title>
        <authorList>
            <consortium name="The Broad Institute Genomics Platform"/>
            <consortium name="The Broad Institute Genome Sequencing Center for Infectious Disease"/>
            <person name="Cuomo C.A."/>
            <person name="Sanscrainte N.D."/>
            <person name="Goldberg J.M."/>
            <person name="Heiman D."/>
            <person name="Young S."/>
            <person name="Zeng Q."/>
            <person name="Becnel J.J."/>
            <person name="Birren B.W."/>
        </authorList>
    </citation>
    <scope>NUCLEOTIDE SEQUENCE [LARGE SCALE GENOMIC DNA]</scope>
    <source>
        <strain evidence="8">USNM 41457</strain>
    </source>
</reference>
<dbReference type="GO" id="GO:0010494">
    <property type="term" value="C:cytoplasmic stress granule"/>
    <property type="evidence" value="ECO:0007669"/>
    <property type="project" value="EnsemblFungi"/>
</dbReference>
<evidence type="ECO:0000313" key="7">
    <source>
        <dbReference type="EMBL" id="EJW03691.1"/>
    </source>
</evidence>
<dbReference type="PANTHER" id="PTHR11960:SF8">
    <property type="entry name" value="EUKARYOTIC TRANSLATION INITIATION FACTOR 4E1-RELATED"/>
    <property type="match status" value="1"/>
</dbReference>
<dbReference type="Pfam" id="PF01652">
    <property type="entry name" value="IF4E"/>
    <property type="match status" value="1"/>
</dbReference>
<keyword evidence="4 6" id="KW-0694">RNA-binding</keyword>
<dbReference type="Gene3D" id="3.30.760.10">
    <property type="entry name" value="RNA Cap, Translation Initiation Factor Eif4e"/>
    <property type="match status" value="1"/>
</dbReference>
<dbReference type="AlphaFoldDB" id="J9D7D5"/>
<evidence type="ECO:0000313" key="8">
    <source>
        <dbReference type="Proteomes" id="UP000003163"/>
    </source>
</evidence>
<evidence type="ECO:0000256" key="6">
    <source>
        <dbReference type="RuleBase" id="RU004374"/>
    </source>
</evidence>
<comment type="caution">
    <text evidence="7">The sequence shown here is derived from an EMBL/GenBank/DDBJ whole genome shotgun (WGS) entry which is preliminary data.</text>
</comment>
<gene>
    <name evidence="7" type="ORF">EDEG_00179</name>
</gene>
<comment type="similarity">
    <text evidence="1 6">Belongs to the eukaryotic initiation factor 4E family.</text>
</comment>
<dbReference type="GO" id="GO:0005634">
    <property type="term" value="C:nucleus"/>
    <property type="evidence" value="ECO:0007669"/>
    <property type="project" value="EnsemblFungi"/>
</dbReference>
<dbReference type="Proteomes" id="UP000003163">
    <property type="component" value="Unassembled WGS sequence"/>
</dbReference>
<accession>J9D7D5</accession>
<dbReference type="STRING" id="1003232.J9D7D5"/>
<dbReference type="GO" id="GO:0003743">
    <property type="term" value="F:translation initiation factor activity"/>
    <property type="evidence" value="ECO:0007669"/>
    <property type="project" value="UniProtKB-KW"/>
</dbReference>
<dbReference type="EMBL" id="AFBI03000002">
    <property type="protein sequence ID" value="EJW03691.1"/>
    <property type="molecule type" value="Genomic_DNA"/>
</dbReference>
<dbReference type="InParanoid" id="J9D7D5"/>
<dbReference type="VEuPathDB" id="MicrosporidiaDB:EDEG_00179"/>
<dbReference type="GO" id="GO:0098808">
    <property type="term" value="F:mRNA cap binding"/>
    <property type="evidence" value="ECO:0007669"/>
    <property type="project" value="EnsemblFungi"/>
</dbReference>
<organism evidence="7 8">
    <name type="scientific">Edhazardia aedis (strain USNM 41457)</name>
    <name type="common">Microsporidian parasite</name>
    <dbReference type="NCBI Taxonomy" id="1003232"/>
    <lineage>
        <taxon>Eukaryota</taxon>
        <taxon>Fungi</taxon>
        <taxon>Fungi incertae sedis</taxon>
        <taxon>Microsporidia</taxon>
        <taxon>Edhazardia</taxon>
    </lineage>
</organism>
<evidence type="ECO:0008006" key="9">
    <source>
        <dbReference type="Google" id="ProtNLM"/>
    </source>
</evidence>
<dbReference type="FunCoup" id="J9D7D5">
    <property type="interactions" value="150"/>
</dbReference>
<dbReference type="GO" id="GO:0051726">
    <property type="term" value="P:regulation of cell cycle"/>
    <property type="evidence" value="ECO:0007669"/>
    <property type="project" value="EnsemblFungi"/>
</dbReference>
<proteinExistence type="inferred from homology"/>
<dbReference type="SUPFAM" id="SSF55418">
    <property type="entry name" value="eIF4e-like"/>
    <property type="match status" value="1"/>
</dbReference>
<evidence type="ECO:0000256" key="2">
    <source>
        <dbReference type="ARBA" id="ARBA00022540"/>
    </source>
</evidence>
<dbReference type="PANTHER" id="PTHR11960">
    <property type="entry name" value="EUKARYOTIC TRANSLATION INITIATION FACTOR 4E RELATED"/>
    <property type="match status" value="1"/>
</dbReference>
<keyword evidence="5 6" id="KW-0648">Protein biosynthesis</keyword>
<dbReference type="GO" id="GO:0000340">
    <property type="term" value="F:RNA 7-methylguanosine cap binding"/>
    <property type="evidence" value="ECO:0007669"/>
    <property type="project" value="TreeGrafter"/>
</dbReference>
<evidence type="ECO:0000256" key="4">
    <source>
        <dbReference type="ARBA" id="ARBA00022884"/>
    </source>
</evidence>
<evidence type="ECO:0000256" key="1">
    <source>
        <dbReference type="ARBA" id="ARBA00009860"/>
    </source>
</evidence>
<dbReference type="OMA" id="VKPRICL"/>
<protein>
    <recommendedName>
        <fullName evidence="9">Eukaryotic translation initiation factor 4E</fullName>
    </recommendedName>
</protein>
<name>J9D7D5_EDHAE</name>
<keyword evidence="3" id="KW-0810">Translation regulation</keyword>
<keyword evidence="2 6" id="KW-0396">Initiation factor</keyword>
<dbReference type="HOGENOM" id="CLU_043552_3_3_1"/>
<evidence type="ECO:0000256" key="5">
    <source>
        <dbReference type="ARBA" id="ARBA00022917"/>
    </source>
</evidence>